<accession>A0A317CAZ7</accession>
<evidence type="ECO:0000256" key="4">
    <source>
        <dbReference type="ARBA" id="ARBA00023163"/>
    </source>
</evidence>
<proteinExistence type="predicted"/>
<dbReference type="EMBL" id="QGKL01000032">
    <property type="protein sequence ID" value="PWQ95706.1"/>
    <property type="molecule type" value="Genomic_DNA"/>
</dbReference>
<keyword evidence="3" id="KW-0238">DNA-binding</keyword>
<keyword evidence="2" id="KW-0731">Sigma factor</keyword>
<dbReference type="InterPro" id="IPR013325">
    <property type="entry name" value="RNA_pol_sigma_r2"/>
</dbReference>
<dbReference type="InterPro" id="IPR014284">
    <property type="entry name" value="RNA_pol_sigma-70_dom"/>
</dbReference>
<dbReference type="SUPFAM" id="SSF88946">
    <property type="entry name" value="Sigma2 domain of RNA polymerase sigma factors"/>
    <property type="match status" value="1"/>
</dbReference>
<evidence type="ECO:0000256" key="2">
    <source>
        <dbReference type="ARBA" id="ARBA00023082"/>
    </source>
</evidence>
<gene>
    <name evidence="6" type="ORF">DKT75_11775</name>
</gene>
<dbReference type="GO" id="GO:0016987">
    <property type="term" value="F:sigma factor activity"/>
    <property type="evidence" value="ECO:0007669"/>
    <property type="project" value="UniProtKB-KW"/>
</dbReference>
<dbReference type="InterPro" id="IPR007627">
    <property type="entry name" value="RNA_pol_sigma70_r2"/>
</dbReference>
<evidence type="ECO:0000256" key="3">
    <source>
        <dbReference type="ARBA" id="ARBA00023125"/>
    </source>
</evidence>
<sequence length="181" mass="20589">MLDNFVFQKGDLGTALLATLTQYIKFCSYKMQPLSVEDQQEVLQEVGIKLLNKHKQLTGNCSGWLFKIVRNEIIDQLRKQKSRPTLLEPDNSGNLVEVQPQYPAEVLHHKNLYHETDCIEKVFDEIESQPTGGEDLSIYTHFAMGKSNAEIAEETGRTSGAIAKRISILRQRVKQLKQVLC</sequence>
<dbReference type="PANTHER" id="PTHR43133">
    <property type="entry name" value="RNA POLYMERASE ECF-TYPE SIGMA FACTO"/>
    <property type="match status" value="1"/>
</dbReference>
<dbReference type="InterPro" id="IPR039425">
    <property type="entry name" value="RNA_pol_sigma-70-like"/>
</dbReference>
<keyword evidence="7" id="KW-1185">Reference proteome</keyword>
<organism evidence="6 7">
    <name type="scientific">Leucothrix arctica</name>
    <dbReference type="NCBI Taxonomy" id="1481894"/>
    <lineage>
        <taxon>Bacteria</taxon>
        <taxon>Pseudomonadati</taxon>
        <taxon>Pseudomonadota</taxon>
        <taxon>Gammaproteobacteria</taxon>
        <taxon>Thiotrichales</taxon>
        <taxon>Thiotrichaceae</taxon>
        <taxon>Leucothrix</taxon>
    </lineage>
</organism>
<dbReference type="NCBIfam" id="TIGR02937">
    <property type="entry name" value="sigma70-ECF"/>
    <property type="match status" value="1"/>
</dbReference>
<comment type="caution">
    <text evidence="6">The sequence shown here is derived from an EMBL/GenBank/DDBJ whole genome shotgun (WGS) entry which is preliminary data.</text>
</comment>
<evidence type="ECO:0000313" key="6">
    <source>
        <dbReference type="EMBL" id="PWQ95706.1"/>
    </source>
</evidence>
<reference evidence="6 7" key="1">
    <citation type="submission" date="2018-05" db="EMBL/GenBank/DDBJ databases">
        <title>Leucothrix arctica sp. nov., isolated from Arctic seawater.</title>
        <authorList>
            <person name="Choi A."/>
            <person name="Baek K."/>
        </authorList>
    </citation>
    <scope>NUCLEOTIDE SEQUENCE [LARGE SCALE GENOMIC DNA]</scope>
    <source>
        <strain evidence="6 7">IMCC9719</strain>
    </source>
</reference>
<dbReference type="GO" id="GO:0006352">
    <property type="term" value="P:DNA-templated transcription initiation"/>
    <property type="evidence" value="ECO:0007669"/>
    <property type="project" value="InterPro"/>
</dbReference>
<name>A0A317CAZ7_9GAMM</name>
<dbReference type="GO" id="GO:0003677">
    <property type="term" value="F:DNA binding"/>
    <property type="evidence" value="ECO:0007669"/>
    <property type="project" value="UniProtKB-KW"/>
</dbReference>
<evidence type="ECO:0000256" key="1">
    <source>
        <dbReference type="ARBA" id="ARBA00023015"/>
    </source>
</evidence>
<dbReference type="Pfam" id="PF04542">
    <property type="entry name" value="Sigma70_r2"/>
    <property type="match status" value="1"/>
</dbReference>
<dbReference type="Proteomes" id="UP000245506">
    <property type="component" value="Unassembled WGS sequence"/>
</dbReference>
<dbReference type="PANTHER" id="PTHR43133:SF8">
    <property type="entry name" value="RNA POLYMERASE SIGMA FACTOR HI_1459-RELATED"/>
    <property type="match status" value="1"/>
</dbReference>
<protein>
    <recommendedName>
        <fullName evidence="5">RNA polymerase sigma-70 region 2 domain-containing protein</fullName>
    </recommendedName>
</protein>
<feature type="domain" description="RNA polymerase sigma-70 region 2" evidence="5">
    <location>
        <begin position="37"/>
        <end position="82"/>
    </location>
</feature>
<evidence type="ECO:0000259" key="5">
    <source>
        <dbReference type="Pfam" id="PF04542"/>
    </source>
</evidence>
<dbReference type="Gene3D" id="1.10.1740.10">
    <property type="match status" value="1"/>
</dbReference>
<dbReference type="AlphaFoldDB" id="A0A317CAZ7"/>
<evidence type="ECO:0000313" key="7">
    <source>
        <dbReference type="Proteomes" id="UP000245506"/>
    </source>
</evidence>
<keyword evidence="1" id="KW-0805">Transcription regulation</keyword>
<keyword evidence="4" id="KW-0804">Transcription</keyword>